<reference evidence="2" key="1">
    <citation type="journal article" date="2022" name="Cell">
        <title>Repeat-based holocentromeres influence genome architecture and karyotype evolution.</title>
        <authorList>
            <person name="Hofstatter P.G."/>
            <person name="Thangavel G."/>
            <person name="Lux T."/>
            <person name="Neumann P."/>
            <person name="Vondrak T."/>
            <person name="Novak P."/>
            <person name="Zhang M."/>
            <person name="Costa L."/>
            <person name="Castellani M."/>
            <person name="Scott A."/>
            <person name="Toegelov H."/>
            <person name="Fuchs J."/>
            <person name="Mata-Sucre Y."/>
            <person name="Dias Y."/>
            <person name="Vanzela A.L.L."/>
            <person name="Huettel B."/>
            <person name="Almeida C.C.S."/>
            <person name="Simkova H."/>
            <person name="Souza G."/>
            <person name="Pedrosa-Harand A."/>
            <person name="Macas J."/>
            <person name="Mayer K.F.X."/>
            <person name="Houben A."/>
            <person name="Marques A."/>
        </authorList>
    </citation>
    <scope>NUCLEOTIDE SEQUENCE</scope>
    <source>
        <strain evidence="2">RhyBre1mFocal</strain>
    </source>
</reference>
<organism evidence="2 3">
    <name type="scientific">Rhynchospora breviuscula</name>
    <dbReference type="NCBI Taxonomy" id="2022672"/>
    <lineage>
        <taxon>Eukaryota</taxon>
        <taxon>Viridiplantae</taxon>
        <taxon>Streptophyta</taxon>
        <taxon>Embryophyta</taxon>
        <taxon>Tracheophyta</taxon>
        <taxon>Spermatophyta</taxon>
        <taxon>Magnoliopsida</taxon>
        <taxon>Liliopsida</taxon>
        <taxon>Poales</taxon>
        <taxon>Cyperaceae</taxon>
        <taxon>Cyperoideae</taxon>
        <taxon>Rhynchosporeae</taxon>
        <taxon>Rhynchospora</taxon>
    </lineage>
</organism>
<protein>
    <recommendedName>
        <fullName evidence="1">Reverse transcriptase zinc-binding domain-containing protein</fullName>
    </recommendedName>
</protein>
<dbReference type="Proteomes" id="UP001151287">
    <property type="component" value="Unassembled WGS sequence"/>
</dbReference>
<proteinExistence type="predicted"/>
<name>A0A9Q0D1T3_9POAL</name>
<comment type="caution">
    <text evidence="2">The sequence shown here is derived from an EMBL/GenBank/DDBJ whole genome shotgun (WGS) entry which is preliminary data.</text>
</comment>
<dbReference type="Pfam" id="PF13966">
    <property type="entry name" value="zf-RVT"/>
    <property type="match status" value="1"/>
</dbReference>
<dbReference type="EMBL" id="JAMQYH010000001">
    <property type="protein sequence ID" value="KAJ1704290.1"/>
    <property type="molecule type" value="Genomic_DNA"/>
</dbReference>
<keyword evidence="3" id="KW-1185">Reference proteome</keyword>
<dbReference type="OrthoDB" id="675217at2759"/>
<accession>A0A9Q0D1T3</accession>
<evidence type="ECO:0000259" key="1">
    <source>
        <dbReference type="Pfam" id="PF13966"/>
    </source>
</evidence>
<dbReference type="PANTHER" id="PTHR33116:SF78">
    <property type="entry name" value="OS12G0587133 PROTEIN"/>
    <property type="match status" value="1"/>
</dbReference>
<dbReference type="InterPro" id="IPR026960">
    <property type="entry name" value="RVT-Znf"/>
</dbReference>
<sequence length="291" mass="33269">MHTLFCNFLQLFSFGVMQFLKAYCVLLASRCFGIRGHNSASFIVHCCLPKRAGGLGILELSAQNQALLLRWLWKLKSEPDATWSTTVQNLYGSLDIPTLATNSLVSHGLKDILLCKEFFLTSIDSLATAPLPLWRWTPSGQYSAASAYSILVDPGLRSPFHTKLWKMRAPPRVKIFLWLLLLDRLLTQKNLITRNWPANDGCPCCSGQVLETSLHLFLECAFTKTVWDLSQQRFNLPILHFPLDLHTFWLQNRATLGTKWDTIWAAVSWTIWKERNSRIFSDKARPPYLLV</sequence>
<evidence type="ECO:0000313" key="3">
    <source>
        <dbReference type="Proteomes" id="UP001151287"/>
    </source>
</evidence>
<gene>
    <name evidence="2" type="ORF">LUZ63_004069</name>
</gene>
<dbReference type="AlphaFoldDB" id="A0A9Q0D1T3"/>
<feature type="domain" description="Reverse transcriptase zinc-binding" evidence="1">
    <location>
        <begin position="142"/>
        <end position="227"/>
    </location>
</feature>
<evidence type="ECO:0000313" key="2">
    <source>
        <dbReference type="EMBL" id="KAJ1704290.1"/>
    </source>
</evidence>
<dbReference type="PANTHER" id="PTHR33116">
    <property type="entry name" value="REVERSE TRANSCRIPTASE ZINC-BINDING DOMAIN-CONTAINING PROTEIN-RELATED-RELATED"/>
    <property type="match status" value="1"/>
</dbReference>